<feature type="region of interest" description="Disordered" evidence="1">
    <location>
        <begin position="291"/>
        <end position="311"/>
    </location>
</feature>
<gene>
    <name evidence="3" type="ORF">ACFFN0_01735</name>
</gene>
<dbReference type="RefSeq" id="WP_238330283.1">
    <property type="nucleotide sequence ID" value="NZ_JBHMAX010000002.1"/>
</dbReference>
<evidence type="ECO:0000313" key="4">
    <source>
        <dbReference type="Proteomes" id="UP001589613"/>
    </source>
</evidence>
<dbReference type="EMBL" id="JBHMAX010000002">
    <property type="protein sequence ID" value="MFB9730760.1"/>
    <property type="molecule type" value="Genomic_DNA"/>
</dbReference>
<dbReference type="InterPro" id="IPR018713">
    <property type="entry name" value="MPAB/Lcp_cat_dom"/>
</dbReference>
<feature type="domain" description="ER-bound oxygenase mpaB/mpaB'/Rubber oxygenase catalytic" evidence="2">
    <location>
        <begin position="54"/>
        <end position="267"/>
    </location>
</feature>
<sequence length="311" mass="33672">MVHLPSALEPARRRLARALRDRVAGPDAERRAQAIWLAPGPRRFAPDDPICRVQGHAAMYVGGIRALLLQSLHPLAMAGVGEHSGYRGDPWGRLQRTSEFLAATTFGPVELADRVVERINRVHTTVAGTAPDGRPYAATDPHLLRWVHVAEIDSFLVAHQRYARRPLTPAEADRYVAQAGSVAARLGVVDPPTTTAQLRAELDRFRPELQTTAGARDVARFLLAEPPLPWPARPGFWMLAAGAVELLPPYARGMLDLHLPGPLRRADDLVLGLVAAPLGRLGTAAVRWALGDPTDPRNQAGSSQVPAGSRS</sequence>
<evidence type="ECO:0000259" key="2">
    <source>
        <dbReference type="Pfam" id="PF09995"/>
    </source>
</evidence>
<dbReference type="PANTHER" id="PTHR36151">
    <property type="entry name" value="BLR2777 PROTEIN"/>
    <property type="match status" value="1"/>
</dbReference>
<organism evidence="3 4">
    <name type="scientific">Ornithinimicrobium kibberense</name>
    <dbReference type="NCBI Taxonomy" id="282060"/>
    <lineage>
        <taxon>Bacteria</taxon>
        <taxon>Bacillati</taxon>
        <taxon>Actinomycetota</taxon>
        <taxon>Actinomycetes</taxon>
        <taxon>Micrococcales</taxon>
        <taxon>Ornithinimicrobiaceae</taxon>
        <taxon>Ornithinimicrobium</taxon>
    </lineage>
</organism>
<comment type="caution">
    <text evidence="3">The sequence shown here is derived from an EMBL/GenBank/DDBJ whole genome shotgun (WGS) entry which is preliminary data.</text>
</comment>
<dbReference type="GO" id="GO:0016491">
    <property type="term" value="F:oxidoreductase activity"/>
    <property type="evidence" value="ECO:0007669"/>
    <property type="project" value="UniProtKB-KW"/>
</dbReference>
<keyword evidence="4" id="KW-1185">Reference proteome</keyword>
<feature type="compositionally biased region" description="Polar residues" evidence="1">
    <location>
        <begin position="296"/>
        <end position="311"/>
    </location>
</feature>
<accession>A0ABV5UYX8</accession>
<dbReference type="PANTHER" id="PTHR36151:SF3">
    <property type="entry name" value="ER-BOUND OXYGENASE MPAB_MPAB'_RUBBER OXYGENASE CATALYTIC DOMAIN-CONTAINING PROTEIN"/>
    <property type="match status" value="1"/>
</dbReference>
<dbReference type="Proteomes" id="UP001589613">
    <property type="component" value="Unassembled WGS sequence"/>
</dbReference>
<name>A0ABV5UYX8_9MICO</name>
<dbReference type="EC" id="1.-.-.-" evidence="3"/>
<reference evidence="3 4" key="1">
    <citation type="submission" date="2024-09" db="EMBL/GenBank/DDBJ databases">
        <authorList>
            <person name="Sun Q."/>
            <person name="Mori K."/>
        </authorList>
    </citation>
    <scope>NUCLEOTIDE SEQUENCE [LARGE SCALE GENOMIC DNA]</scope>
    <source>
        <strain evidence="3 4">JCM 12763</strain>
    </source>
</reference>
<evidence type="ECO:0000313" key="3">
    <source>
        <dbReference type="EMBL" id="MFB9730760.1"/>
    </source>
</evidence>
<protein>
    <submittedName>
        <fullName evidence="3">Oxygenase MpaB family protein</fullName>
        <ecNumber evidence="3">1.-.-.-</ecNumber>
    </submittedName>
</protein>
<proteinExistence type="predicted"/>
<keyword evidence="3" id="KW-0560">Oxidoreductase</keyword>
<evidence type="ECO:0000256" key="1">
    <source>
        <dbReference type="SAM" id="MobiDB-lite"/>
    </source>
</evidence>
<dbReference type="Pfam" id="PF09995">
    <property type="entry name" value="MPAB_Lcp_cat"/>
    <property type="match status" value="1"/>
</dbReference>